<organism evidence="5 6">
    <name type="scientific">Thermocladium modestius</name>
    <dbReference type="NCBI Taxonomy" id="62609"/>
    <lineage>
        <taxon>Archaea</taxon>
        <taxon>Thermoproteota</taxon>
        <taxon>Thermoprotei</taxon>
        <taxon>Thermoproteales</taxon>
        <taxon>Thermoproteaceae</taxon>
        <taxon>Thermocladium</taxon>
    </lineage>
</organism>
<evidence type="ECO:0000259" key="4">
    <source>
        <dbReference type="Pfam" id="PF03328"/>
    </source>
</evidence>
<dbReference type="PANTHER" id="PTHR32308:SF0">
    <property type="entry name" value="HPCH_HPAI ALDOLASE_CITRATE LYASE DOMAIN-CONTAINING PROTEIN"/>
    <property type="match status" value="1"/>
</dbReference>
<dbReference type="AlphaFoldDB" id="A0A830GU51"/>
<keyword evidence="6" id="KW-1185">Reference proteome</keyword>
<gene>
    <name evidence="5" type="ORF">GCM10007981_01950</name>
</gene>
<evidence type="ECO:0000313" key="6">
    <source>
        <dbReference type="Proteomes" id="UP000610960"/>
    </source>
</evidence>
<dbReference type="GO" id="GO:0016829">
    <property type="term" value="F:lyase activity"/>
    <property type="evidence" value="ECO:0007669"/>
    <property type="project" value="UniProtKB-KW"/>
</dbReference>
<evidence type="ECO:0000313" key="5">
    <source>
        <dbReference type="EMBL" id="GGP19205.1"/>
    </source>
</evidence>
<evidence type="ECO:0000256" key="3">
    <source>
        <dbReference type="ARBA" id="ARBA00022842"/>
    </source>
</evidence>
<name>A0A830GU51_9CREN</name>
<reference evidence="5" key="2">
    <citation type="submission" date="2020-09" db="EMBL/GenBank/DDBJ databases">
        <authorList>
            <person name="Sun Q."/>
            <person name="Ohkuma M."/>
        </authorList>
    </citation>
    <scope>NUCLEOTIDE SEQUENCE</scope>
    <source>
        <strain evidence="5">JCM 10088</strain>
    </source>
</reference>
<dbReference type="OrthoDB" id="9170at2157"/>
<dbReference type="PANTHER" id="PTHR32308">
    <property type="entry name" value="LYASE BETA SUBUNIT, PUTATIVE (AFU_ORTHOLOGUE AFUA_4G13030)-RELATED"/>
    <property type="match status" value="1"/>
</dbReference>
<dbReference type="Gene3D" id="3.20.20.60">
    <property type="entry name" value="Phosphoenolpyruvate-binding domains"/>
    <property type="match status" value="1"/>
</dbReference>
<dbReference type="PIRSF" id="PIRSF015582">
    <property type="entry name" value="Cit_lyase_B"/>
    <property type="match status" value="1"/>
</dbReference>
<comment type="caution">
    <text evidence="5">The sequence shown here is derived from an EMBL/GenBank/DDBJ whole genome shotgun (WGS) entry which is preliminary data.</text>
</comment>
<reference evidence="5" key="1">
    <citation type="journal article" date="2014" name="Int. J. Syst. Evol. Microbiol.">
        <title>Complete genome sequence of Corynebacterium casei LMG S-19264T (=DSM 44701T), isolated from a smear-ripened cheese.</title>
        <authorList>
            <consortium name="US DOE Joint Genome Institute (JGI-PGF)"/>
            <person name="Walter F."/>
            <person name="Albersmeier A."/>
            <person name="Kalinowski J."/>
            <person name="Ruckert C."/>
        </authorList>
    </citation>
    <scope>NUCLEOTIDE SEQUENCE</scope>
    <source>
        <strain evidence="5">JCM 10088</strain>
    </source>
</reference>
<dbReference type="Proteomes" id="UP000610960">
    <property type="component" value="Unassembled WGS sequence"/>
</dbReference>
<dbReference type="EMBL" id="BMNL01000001">
    <property type="protein sequence ID" value="GGP19205.1"/>
    <property type="molecule type" value="Genomic_DNA"/>
</dbReference>
<keyword evidence="3" id="KW-0460">Magnesium</keyword>
<dbReference type="GO" id="GO:0006107">
    <property type="term" value="P:oxaloacetate metabolic process"/>
    <property type="evidence" value="ECO:0007669"/>
    <property type="project" value="TreeGrafter"/>
</dbReference>
<dbReference type="InterPro" id="IPR015813">
    <property type="entry name" value="Pyrv/PenolPyrv_kinase-like_dom"/>
</dbReference>
<dbReference type="InterPro" id="IPR005000">
    <property type="entry name" value="Aldolase/citrate-lyase_domain"/>
</dbReference>
<accession>A0A830GU51</accession>
<evidence type="ECO:0000256" key="2">
    <source>
        <dbReference type="ARBA" id="ARBA00022723"/>
    </source>
</evidence>
<dbReference type="GO" id="GO:0000287">
    <property type="term" value="F:magnesium ion binding"/>
    <property type="evidence" value="ECO:0007669"/>
    <property type="project" value="TreeGrafter"/>
</dbReference>
<evidence type="ECO:0000256" key="1">
    <source>
        <dbReference type="ARBA" id="ARBA00001946"/>
    </source>
</evidence>
<keyword evidence="5" id="KW-0456">Lyase</keyword>
<dbReference type="RefSeq" id="WP_188595607.1">
    <property type="nucleotide sequence ID" value="NZ_BMNL01000001.1"/>
</dbReference>
<keyword evidence="2" id="KW-0479">Metal-binding</keyword>
<dbReference type="Pfam" id="PF03328">
    <property type="entry name" value="HpcH_HpaI"/>
    <property type="match status" value="1"/>
</dbReference>
<dbReference type="SUPFAM" id="SSF51621">
    <property type="entry name" value="Phosphoenolpyruvate/pyruvate domain"/>
    <property type="match status" value="1"/>
</dbReference>
<dbReference type="InterPro" id="IPR040442">
    <property type="entry name" value="Pyrv_kinase-like_dom_sf"/>
</dbReference>
<protein>
    <submittedName>
        <fullName evidence="5">CoA ester lyase</fullName>
    </submittedName>
</protein>
<proteinExistence type="predicted"/>
<sequence>MLLRSLLYIPANKPRYIQSALSMTEKPDAIILDLEDGVPNDQKDAARQSIPEEVAALRSSYRVFIRVNSYGSPWFEDDLKAAVNCDGVLLPKATPEGVAAVIGRLASLGVVLPVIPLVESAAGVVNAHYMASMKQVMALGFGAGDLAVDLGLTWSKDGLEYGYARMKIPVDAAAAGVIALDGVYMDLDDLEGFERDSSISRRLGFKGRQVVHPNQVPIANRVYAPTESEIDWAKKVVQEYEKAASTGIGAIRVDNELVDYMHYKMARRILDTYEEIKKRKQ</sequence>
<feature type="domain" description="HpcH/HpaI aldolase/citrate lyase" evidence="4">
    <location>
        <begin position="4"/>
        <end position="213"/>
    </location>
</feature>
<dbReference type="InterPro" id="IPR011206">
    <property type="entry name" value="Citrate_lyase_beta/mcl1/mcl2"/>
</dbReference>
<comment type="cofactor">
    <cofactor evidence="1">
        <name>Mg(2+)</name>
        <dbReference type="ChEBI" id="CHEBI:18420"/>
    </cofactor>
</comment>